<name>A0A251VA69_HELAN</name>
<evidence type="ECO:0000313" key="2">
    <source>
        <dbReference type="Proteomes" id="UP000215914"/>
    </source>
</evidence>
<reference evidence="2" key="1">
    <citation type="journal article" date="2017" name="Nature">
        <title>The sunflower genome provides insights into oil metabolism, flowering and Asterid evolution.</title>
        <authorList>
            <person name="Badouin H."/>
            <person name="Gouzy J."/>
            <person name="Grassa C.J."/>
            <person name="Murat F."/>
            <person name="Staton S.E."/>
            <person name="Cottret L."/>
            <person name="Lelandais-Briere C."/>
            <person name="Owens G.L."/>
            <person name="Carrere S."/>
            <person name="Mayjonade B."/>
            <person name="Legrand L."/>
            <person name="Gill N."/>
            <person name="Kane N.C."/>
            <person name="Bowers J.E."/>
            <person name="Hubner S."/>
            <person name="Bellec A."/>
            <person name="Berard A."/>
            <person name="Berges H."/>
            <person name="Blanchet N."/>
            <person name="Boniface M.C."/>
            <person name="Brunel D."/>
            <person name="Catrice O."/>
            <person name="Chaidir N."/>
            <person name="Claudel C."/>
            <person name="Donnadieu C."/>
            <person name="Faraut T."/>
            <person name="Fievet G."/>
            <person name="Helmstetter N."/>
            <person name="King M."/>
            <person name="Knapp S.J."/>
            <person name="Lai Z."/>
            <person name="Le Paslier M.C."/>
            <person name="Lippi Y."/>
            <person name="Lorenzon L."/>
            <person name="Mandel J.R."/>
            <person name="Marage G."/>
            <person name="Marchand G."/>
            <person name="Marquand E."/>
            <person name="Bret-Mestries E."/>
            <person name="Morien E."/>
            <person name="Nambeesan S."/>
            <person name="Nguyen T."/>
            <person name="Pegot-Espagnet P."/>
            <person name="Pouilly N."/>
            <person name="Raftis F."/>
            <person name="Sallet E."/>
            <person name="Schiex T."/>
            <person name="Thomas J."/>
            <person name="Vandecasteele C."/>
            <person name="Vares D."/>
            <person name="Vear F."/>
            <person name="Vautrin S."/>
            <person name="Crespi M."/>
            <person name="Mangin B."/>
            <person name="Burke J.M."/>
            <person name="Salse J."/>
            <person name="Munos S."/>
            <person name="Vincourt P."/>
            <person name="Rieseberg L.H."/>
            <person name="Langlade N.B."/>
        </authorList>
    </citation>
    <scope>NUCLEOTIDE SEQUENCE [LARGE SCALE GENOMIC DNA]</scope>
    <source>
        <strain evidence="2">cv. SF193</strain>
    </source>
</reference>
<accession>A0A251VA69</accession>
<gene>
    <name evidence="1" type="ORF">HannXRQ_Chr03g0085481</name>
</gene>
<dbReference type="EMBL" id="CM007892">
    <property type="protein sequence ID" value="OTG32334.1"/>
    <property type="molecule type" value="Genomic_DNA"/>
</dbReference>
<evidence type="ECO:0000313" key="1">
    <source>
        <dbReference type="EMBL" id="OTG32334.1"/>
    </source>
</evidence>
<dbReference type="Proteomes" id="UP000215914">
    <property type="component" value="Chromosome 3"/>
</dbReference>
<sequence length="94" mass="10797">MINIFYIHDITIIRLHGMDYRPPPTQVSTPSRPSYPPSRPVFNVHSSTFRTVLQKQIHKDIQLTSWMDVGDVNAGTLNKSTLLGKKFSFVYNMC</sequence>
<keyword evidence="2" id="KW-1185">Reference proteome</keyword>
<proteinExistence type="predicted"/>
<dbReference type="InParanoid" id="A0A251VA69"/>
<protein>
    <submittedName>
        <fullName evidence="1">Uncharacterized protein</fullName>
    </submittedName>
</protein>
<dbReference type="AlphaFoldDB" id="A0A251VA69"/>
<organism evidence="1 2">
    <name type="scientific">Helianthus annuus</name>
    <name type="common">Common sunflower</name>
    <dbReference type="NCBI Taxonomy" id="4232"/>
    <lineage>
        <taxon>Eukaryota</taxon>
        <taxon>Viridiplantae</taxon>
        <taxon>Streptophyta</taxon>
        <taxon>Embryophyta</taxon>
        <taxon>Tracheophyta</taxon>
        <taxon>Spermatophyta</taxon>
        <taxon>Magnoliopsida</taxon>
        <taxon>eudicotyledons</taxon>
        <taxon>Gunneridae</taxon>
        <taxon>Pentapetalae</taxon>
        <taxon>asterids</taxon>
        <taxon>campanulids</taxon>
        <taxon>Asterales</taxon>
        <taxon>Asteraceae</taxon>
        <taxon>Asteroideae</taxon>
        <taxon>Heliantheae alliance</taxon>
        <taxon>Heliantheae</taxon>
        <taxon>Helianthus</taxon>
    </lineage>
</organism>